<dbReference type="GO" id="GO:0051537">
    <property type="term" value="F:2 iron, 2 sulfur cluster binding"/>
    <property type="evidence" value="ECO:0007669"/>
    <property type="project" value="UniProtKB-UniRule"/>
</dbReference>
<evidence type="ECO:0000256" key="12">
    <source>
        <dbReference type="RuleBase" id="RU003525"/>
    </source>
</evidence>
<dbReference type="Pfam" id="PF13510">
    <property type="entry name" value="Fer2_4"/>
    <property type="match status" value="1"/>
</dbReference>
<dbReference type="Pfam" id="PF22151">
    <property type="entry name" value="Fer4_NDSU1"/>
    <property type="match status" value="1"/>
</dbReference>
<dbReference type="Gene3D" id="3.10.20.740">
    <property type="match status" value="1"/>
</dbReference>
<keyword evidence="4 12" id="KW-0001">2Fe-2S</keyword>
<evidence type="ECO:0000259" key="15">
    <source>
        <dbReference type="PROSITE" id="PS51839"/>
    </source>
</evidence>
<dbReference type="PROSITE" id="PS00643">
    <property type="entry name" value="COMPLEX1_75K_3"/>
    <property type="match status" value="1"/>
</dbReference>
<dbReference type="EMBL" id="BGOW01000002">
    <property type="protein sequence ID" value="GBL44648.1"/>
    <property type="molecule type" value="Genomic_DNA"/>
</dbReference>
<dbReference type="SUPFAM" id="SSF54292">
    <property type="entry name" value="2Fe-2S ferredoxin-like"/>
    <property type="match status" value="1"/>
</dbReference>
<evidence type="ECO:0000259" key="13">
    <source>
        <dbReference type="PROSITE" id="PS51085"/>
    </source>
</evidence>
<evidence type="ECO:0000313" key="16">
    <source>
        <dbReference type="EMBL" id="GBL44648.1"/>
    </source>
</evidence>
<dbReference type="InterPro" id="IPR054351">
    <property type="entry name" value="NADH_UbQ_OxRdtase_ferredoxin"/>
</dbReference>
<dbReference type="Gene3D" id="3.40.50.740">
    <property type="match status" value="2"/>
</dbReference>
<feature type="domain" description="2Fe-2S ferredoxin-type" evidence="13">
    <location>
        <begin position="3"/>
        <end position="81"/>
    </location>
</feature>
<dbReference type="GO" id="GO:0042773">
    <property type="term" value="P:ATP synthesis coupled electron transport"/>
    <property type="evidence" value="ECO:0007669"/>
    <property type="project" value="InterPro"/>
</dbReference>
<keyword evidence="10 12" id="KW-0520">NAD</keyword>
<evidence type="ECO:0000256" key="6">
    <source>
        <dbReference type="ARBA" id="ARBA00022723"/>
    </source>
</evidence>
<dbReference type="FunFam" id="3.10.20.740:FF:000001">
    <property type="entry name" value="NADH-quinone oxidoreductase subunit G"/>
    <property type="match status" value="1"/>
</dbReference>
<keyword evidence="9 12" id="KW-0411">Iron-sulfur</keyword>
<dbReference type="FunFam" id="3.30.200.210:FF:000002">
    <property type="entry name" value="NADH-ubiquinone oxidoreductase 75 kDa subunit"/>
    <property type="match status" value="1"/>
</dbReference>
<evidence type="ECO:0000256" key="1">
    <source>
        <dbReference type="ARBA" id="ARBA00001966"/>
    </source>
</evidence>
<evidence type="ECO:0000256" key="7">
    <source>
        <dbReference type="ARBA" id="ARBA00022967"/>
    </source>
</evidence>
<dbReference type="InterPro" id="IPR006656">
    <property type="entry name" value="Mopterin_OxRdtase"/>
</dbReference>
<dbReference type="InterPro" id="IPR019574">
    <property type="entry name" value="NADH_UbQ_OxRdtase_Gsu_4Fe4S-bd"/>
</dbReference>
<feature type="domain" description="4Fe-4S Mo/W bis-MGD-type" evidence="14">
    <location>
        <begin position="218"/>
        <end position="274"/>
    </location>
</feature>
<comment type="cofactor">
    <cofactor evidence="1 12">
        <name>[4Fe-4S] cluster</name>
        <dbReference type="ChEBI" id="CHEBI:49883"/>
    </cofactor>
</comment>
<dbReference type="SUPFAM" id="SSF50692">
    <property type="entry name" value="ADC-like"/>
    <property type="match status" value="1"/>
</dbReference>
<dbReference type="PANTHER" id="PTHR43105">
    <property type="entry name" value="RESPIRATORY NITRATE REDUCTASE"/>
    <property type="match status" value="1"/>
</dbReference>
<comment type="similarity">
    <text evidence="2 12">Belongs to the complex I 75 kDa subunit family.</text>
</comment>
<dbReference type="SUPFAM" id="SSF53706">
    <property type="entry name" value="Formate dehydrogenase/DMSO reductase, domains 1-3"/>
    <property type="match status" value="1"/>
</dbReference>
<evidence type="ECO:0000256" key="9">
    <source>
        <dbReference type="ARBA" id="ARBA00023014"/>
    </source>
</evidence>
<dbReference type="InterPro" id="IPR000283">
    <property type="entry name" value="NADH_UbQ_OxRdtase_75kDa_su_CS"/>
</dbReference>
<evidence type="ECO:0000256" key="10">
    <source>
        <dbReference type="ARBA" id="ARBA00023027"/>
    </source>
</evidence>
<dbReference type="EC" id="7.1.1.-" evidence="12"/>
<evidence type="ECO:0000256" key="11">
    <source>
        <dbReference type="ARBA" id="ARBA00047712"/>
    </source>
</evidence>
<dbReference type="Proteomes" id="UP000286806">
    <property type="component" value="Unassembled WGS sequence"/>
</dbReference>
<dbReference type="GO" id="GO:0051539">
    <property type="term" value="F:4 iron, 4 sulfur cluster binding"/>
    <property type="evidence" value="ECO:0007669"/>
    <property type="project" value="UniProtKB-KW"/>
</dbReference>
<evidence type="ECO:0000313" key="17">
    <source>
        <dbReference type="Proteomes" id="UP000286806"/>
    </source>
</evidence>
<dbReference type="AlphaFoldDB" id="A0A401JAG1"/>
<comment type="function">
    <text evidence="12">NDH-1 shuttles electrons from NADH, via FMN and iron-sulfur (Fe-S) centers, to quinones in the respiratory chain. Couples the redox reaction to proton translocation (for every two electrons transferred, four hydrogen ions are translocated across the cytoplasmic membrane), and thus conserves the redox energy in a proton gradient.</text>
</comment>
<dbReference type="Pfam" id="PF22117">
    <property type="entry name" value="Fer4_Nqo3"/>
    <property type="match status" value="1"/>
</dbReference>
<dbReference type="CDD" id="cd02772">
    <property type="entry name" value="MopB_NDH-1_NuoG2"/>
    <property type="match status" value="1"/>
</dbReference>
<dbReference type="GO" id="GO:0046872">
    <property type="term" value="F:metal ion binding"/>
    <property type="evidence" value="ECO:0007669"/>
    <property type="project" value="UniProtKB-UniRule"/>
</dbReference>
<comment type="caution">
    <text evidence="16">The sequence shown here is derived from an EMBL/GenBank/DDBJ whole genome shotgun (WGS) entry which is preliminary data.</text>
</comment>
<dbReference type="SUPFAM" id="SSF54862">
    <property type="entry name" value="4Fe-4S ferredoxins"/>
    <property type="match status" value="1"/>
</dbReference>
<keyword evidence="5 12" id="KW-0874">Quinone</keyword>
<name>A0A401JAG1_9PROT</name>
<protein>
    <recommendedName>
        <fullName evidence="12">NADH-quinone oxidoreductase</fullName>
        <ecNumber evidence="12">7.1.1.-</ecNumber>
    </recommendedName>
</protein>
<keyword evidence="17" id="KW-1185">Reference proteome</keyword>
<dbReference type="InterPro" id="IPR010228">
    <property type="entry name" value="NADH_UbQ_OxRdtase_Gsu"/>
</dbReference>
<dbReference type="GO" id="GO:0016651">
    <property type="term" value="F:oxidoreductase activity, acting on NAD(P)H"/>
    <property type="evidence" value="ECO:0007669"/>
    <property type="project" value="InterPro"/>
</dbReference>
<dbReference type="GO" id="GO:0008137">
    <property type="term" value="F:NADH dehydrogenase (ubiquinone) activity"/>
    <property type="evidence" value="ECO:0007669"/>
    <property type="project" value="UniProtKB-UniRule"/>
</dbReference>
<dbReference type="PROSITE" id="PS51085">
    <property type="entry name" value="2FE2S_FER_2"/>
    <property type="match status" value="1"/>
</dbReference>
<dbReference type="CDD" id="cd00207">
    <property type="entry name" value="fer2"/>
    <property type="match status" value="1"/>
</dbReference>
<accession>A0A401JAG1</accession>
<sequence length="787" mass="84094">MKQMLEIEIDGNKIQMTAGGTIMEAAAQIGIYIPHFCYHKKLSIAANCRMCLVQVEKAAKPLPACATPITDGMKVFTKSDYAVKAQKGVMEFLLINHPLDCPICDQGGECSLQDLAVGYGGSSSRYQEAKRVVKEKDLGPLVATDMTRCIHCTRCVRFGQEIAGIMEMGQVGRGEHSEIMPFISKTIDSELSGNIIDLCPVGALTSKPFRYTARSWELSRRKSVSPHDGLGSNLIVQVKDSRVMRVLPLENEAVNECWLSDKDRFAYEGLNSEQRLSRPMLKQDGKWLEVDWQTALEYVANGLKQIREQHGADSIGALATSHQTVEELYLLQKLMRGLGTGNVDSRLAQADFRLDASLQGAPWLGMAVADISKLQRVLVIGSTLRNDHPLLAHRLRQAVKHGAQLNLVNPVDDDLLTKLANKAIVAPQAMVNTLAQIALALAEATQTELPAAIKAVLADVTVGAAARAIAASLTGAERRAVFLGNLAQHHPQYADLHSLAEVIARLAGANFGCLGESANSVGAYIAGAVPSKSGLKAGMNAAAMMATPRKAYLLLGAEPELDCNDPAAAMHALQSADMVVAMSAYKHSALEYADVLLPIAPFSETSGTFISTEGRVQSFNGTVKPLGETRPAWKVLRVLGTMLGVKGFDYDTSEAVRQDALGSNGLAAGVLNNSLSGPVLQSAAITDTLTRVGEVPMYQADAIVRRAASLHSTRAAALPNASMHSALLARLGLADGAMVTVRQGEARAVVRALADDHLPDHCVRLAAAHPLTATLGAMLGEVSVERA</sequence>
<dbReference type="Pfam" id="PF10588">
    <property type="entry name" value="NADH-G_4Fe-4S_3"/>
    <property type="match status" value="1"/>
</dbReference>
<dbReference type="Gene3D" id="3.40.228.10">
    <property type="entry name" value="Dimethylsulfoxide Reductase, domain 2"/>
    <property type="match status" value="1"/>
</dbReference>
<keyword evidence="8 12" id="KW-0408">Iron</keyword>
<dbReference type="FunFam" id="3.30.70.20:FF:000002">
    <property type="entry name" value="NADH-ubiquinone oxidoreductase 75 kDa subunit"/>
    <property type="match status" value="1"/>
</dbReference>
<dbReference type="PROSITE" id="PS00641">
    <property type="entry name" value="COMPLEX1_75K_1"/>
    <property type="match status" value="1"/>
</dbReference>
<dbReference type="InterPro" id="IPR050123">
    <property type="entry name" value="Prok_molybdopt-oxidoreductase"/>
</dbReference>
<dbReference type="Pfam" id="PF00384">
    <property type="entry name" value="Molybdopterin"/>
    <property type="match status" value="1"/>
</dbReference>
<dbReference type="Gene3D" id="3.30.70.20">
    <property type="match status" value="1"/>
</dbReference>
<evidence type="ECO:0000256" key="3">
    <source>
        <dbReference type="ARBA" id="ARBA00022485"/>
    </source>
</evidence>
<dbReference type="InterPro" id="IPR001041">
    <property type="entry name" value="2Fe-2S_ferredoxin-type"/>
</dbReference>
<dbReference type="InterPro" id="IPR036010">
    <property type="entry name" value="2Fe-2S_ferredoxin-like_sf"/>
</dbReference>
<comment type="catalytic activity">
    <reaction evidence="11 12">
        <text>a quinone + NADH + 5 H(+)(in) = a quinol + NAD(+) + 4 H(+)(out)</text>
        <dbReference type="Rhea" id="RHEA:57888"/>
        <dbReference type="ChEBI" id="CHEBI:15378"/>
        <dbReference type="ChEBI" id="CHEBI:24646"/>
        <dbReference type="ChEBI" id="CHEBI:57540"/>
        <dbReference type="ChEBI" id="CHEBI:57945"/>
        <dbReference type="ChEBI" id="CHEBI:132124"/>
    </reaction>
</comment>
<keyword evidence="3 12" id="KW-0004">4Fe-4S</keyword>
<dbReference type="PROSITE" id="PS51669">
    <property type="entry name" value="4FE4S_MOW_BIS_MGD"/>
    <property type="match status" value="1"/>
</dbReference>
<dbReference type="PROSITE" id="PS51839">
    <property type="entry name" value="4FE4S_HC3"/>
    <property type="match status" value="1"/>
</dbReference>
<keyword evidence="16" id="KW-0830">Ubiquinone</keyword>
<dbReference type="SMART" id="SM00929">
    <property type="entry name" value="NADH-G_4Fe-4S_3"/>
    <property type="match status" value="1"/>
</dbReference>
<organism evidence="16 17">
    <name type="scientific">Sulfuriferula multivorans</name>
    <dbReference type="NCBI Taxonomy" id="1559896"/>
    <lineage>
        <taxon>Bacteria</taxon>
        <taxon>Pseudomonadati</taxon>
        <taxon>Pseudomonadota</taxon>
        <taxon>Betaproteobacteria</taxon>
        <taxon>Nitrosomonadales</taxon>
        <taxon>Sulfuricellaceae</taxon>
        <taxon>Sulfuriferula</taxon>
    </lineage>
</organism>
<keyword evidence="7 12" id="KW-1278">Translocase</keyword>
<reference evidence="16 17" key="1">
    <citation type="journal article" date="2019" name="Front. Microbiol.">
        <title>Genomes of Neutrophilic Sulfur-Oxidizing Chemolithoautotrophs Representing 9 Proteobacterial Species From 8 Genera.</title>
        <authorList>
            <person name="Watanabe T."/>
            <person name="Kojima H."/>
            <person name="Umezawa K."/>
            <person name="Hori C."/>
            <person name="Takasuka T.E."/>
            <person name="Kato Y."/>
            <person name="Fukui M."/>
        </authorList>
    </citation>
    <scope>NUCLEOTIDE SEQUENCE [LARGE SCALE GENOMIC DNA]</scope>
    <source>
        <strain evidence="16 17">TTN</strain>
    </source>
</reference>
<gene>
    <name evidence="16" type="ORF">SFMTTN_0448</name>
</gene>
<comment type="cofactor">
    <cofactor evidence="12">
        <name>[2Fe-2S] cluster</name>
        <dbReference type="ChEBI" id="CHEBI:190135"/>
    </cofactor>
    <text evidence="12">Binds 1 [2Fe-2S] cluster per subunit.</text>
</comment>
<dbReference type="NCBIfam" id="TIGR01973">
    <property type="entry name" value="NuoG"/>
    <property type="match status" value="1"/>
</dbReference>
<dbReference type="PROSITE" id="PS00642">
    <property type="entry name" value="COMPLEX1_75K_2"/>
    <property type="match status" value="1"/>
</dbReference>
<proteinExistence type="inferred from homology"/>
<evidence type="ECO:0000259" key="14">
    <source>
        <dbReference type="PROSITE" id="PS51669"/>
    </source>
</evidence>
<evidence type="ECO:0000256" key="2">
    <source>
        <dbReference type="ARBA" id="ARBA00005404"/>
    </source>
</evidence>
<evidence type="ECO:0000256" key="4">
    <source>
        <dbReference type="ARBA" id="ARBA00022714"/>
    </source>
</evidence>
<dbReference type="InterPro" id="IPR006963">
    <property type="entry name" value="Mopterin_OxRdtase_4Fe-4S_dom"/>
</dbReference>
<dbReference type="PANTHER" id="PTHR43105:SF13">
    <property type="entry name" value="NADH-UBIQUINONE OXIDOREDUCTASE 75 KDA SUBUNIT, MITOCHONDRIAL"/>
    <property type="match status" value="1"/>
</dbReference>
<evidence type="ECO:0000256" key="5">
    <source>
        <dbReference type="ARBA" id="ARBA00022719"/>
    </source>
</evidence>
<dbReference type="GO" id="GO:0016020">
    <property type="term" value="C:membrane"/>
    <property type="evidence" value="ECO:0007669"/>
    <property type="project" value="InterPro"/>
</dbReference>
<dbReference type="GO" id="GO:0048038">
    <property type="term" value="F:quinone binding"/>
    <property type="evidence" value="ECO:0007669"/>
    <property type="project" value="UniProtKB-UniRule"/>
</dbReference>
<feature type="domain" description="4Fe-4S His(Cys)3-ligated-type" evidence="15">
    <location>
        <begin position="81"/>
        <end position="120"/>
    </location>
</feature>
<dbReference type="InterPro" id="IPR009010">
    <property type="entry name" value="Asp_de-COase-like_dom_sf"/>
</dbReference>
<keyword evidence="6 12" id="KW-0479">Metal-binding</keyword>
<evidence type="ECO:0000256" key="8">
    <source>
        <dbReference type="ARBA" id="ARBA00023004"/>
    </source>
</evidence>